<dbReference type="InterPro" id="IPR003594">
    <property type="entry name" value="HATPase_dom"/>
</dbReference>
<dbReference type="GO" id="GO:0000160">
    <property type="term" value="P:phosphorelay signal transduction system"/>
    <property type="evidence" value="ECO:0007669"/>
    <property type="project" value="UniProtKB-KW"/>
</dbReference>
<proteinExistence type="predicted"/>
<dbReference type="Pfam" id="PF02518">
    <property type="entry name" value="HATPase_c"/>
    <property type="match status" value="1"/>
</dbReference>
<dbReference type="AlphaFoldDB" id="A0A1M4T818"/>
<evidence type="ECO:0000256" key="4">
    <source>
        <dbReference type="ARBA" id="ARBA00022777"/>
    </source>
</evidence>
<dbReference type="RefSeq" id="WP_149774372.1">
    <property type="nucleotide sequence ID" value="NZ_FQVK01000002.1"/>
</dbReference>
<evidence type="ECO:0000256" key="3">
    <source>
        <dbReference type="ARBA" id="ARBA00022679"/>
    </source>
</evidence>
<evidence type="ECO:0000313" key="7">
    <source>
        <dbReference type="EMBL" id="SHE40407.1"/>
    </source>
</evidence>
<dbReference type="PROSITE" id="PS50109">
    <property type="entry name" value="HIS_KIN"/>
    <property type="match status" value="1"/>
</dbReference>
<protein>
    <recommendedName>
        <fullName evidence="2">histidine kinase</fullName>
        <ecNumber evidence="2">2.7.13.3</ecNumber>
    </recommendedName>
</protein>
<evidence type="ECO:0000259" key="6">
    <source>
        <dbReference type="PROSITE" id="PS50109"/>
    </source>
</evidence>
<dbReference type="Gene3D" id="3.30.565.10">
    <property type="entry name" value="Histidine kinase-like ATPase, C-terminal domain"/>
    <property type="match status" value="1"/>
</dbReference>
<dbReference type="InterPro" id="IPR036890">
    <property type="entry name" value="HATPase_C_sf"/>
</dbReference>
<dbReference type="PANTHER" id="PTHR24421:SF10">
    <property type="entry name" value="NITRATE_NITRITE SENSOR PROTEIN NARQ"/>
    <property type="match status" value="1"/>
</dbReference>
<dbReference type="PANTHER" id="PTHR24421">
    <property type="entry name" value="NITRATE/NITRITE SENSOR PROTEIN NARX-RELATED"/>
    <property type="match status" value="1"/>
</dbReference>
<comment type="catalytic activity">
    <reaction evidence="1">
        <text>ATP + protein L-histidine = ADP + protein N-phospho-L-histidine.</text>
        <dbReference type="EC" id="2.7.13.3"/>
    </reaction>
</comment>
<dbReference type="Proteomes" id="UP000325134">
    <property type="component" value="Unassembled WGS sequence"/>
</dbReference>
<evidence type="ECO:0000256" key="2">
    <source>
        <dbReference type="ARBA" id="ARBA00012438"/>
    </source>
</evidence>
<accession>A0A1M4T818</accession>
<dbReference type="CDD" id="cd16917">
    <property type="entry name" value="HATPase_UhpB-NarQ-NarX-like"/>
    <property type="match status" value="1"/>
</dbReference>
<gene>
    <name evidence="7" type="ORF">SAMN05444279_10250</name>
</gene>
<keyword evidence="4 7" id="KW-0418">Kinase</keyword>
<dbReference type="InterPro" id="IPR005467">
    <property type="entry name" value="His_kinase_dom"/>
</dbReference>
<dbReference type="OrthoDB" id="9778496at2"/>
<keyword evidence="3" id="KW-0808">Transferase</keyword>
<keyword evidence="8" id="KW-1185">Reference proteome</keyword>
<reference evidence="7 8" key="1">
    <citation type="submission" date="2016-11" db="EMBL/GenBank/DDBJ databases">
        <authorList>
            <person name="Varghese N."/>
            <person name="Submissions S."/>
        </authorList>
    </citation>
    <scope>NUCLEOTIDE SEQUENCE [LARGE SCALE GENOMIC DNA]</scope>
    <source>
        <strain evidence="7 8">DSM 29341</strain>
    </source>
</reference>
<dbReference type="SUPFAM" id="SSF55874">
    <property type="entry name" value="ATPase domain of HSP90 chaperone/DNA topoisomerase II/histidine kinase"/>
    <property type="match status" value="1"/>
</dbReference>
<evidence type="ECO:0000313" key="8">
    <source>
        <dbReference type="Proteomes" id="UP000325134"/>
    </source>
</evidence>
<evidence type="ECO:0000256" key="1">
    <source>
        <dbReference type="ARBA" id="ARBA00000085"/>
    </source>
</evidence>
<organism evidence="7 8">
    <name type="scientific">Ruegeria intermedia</name>
    <dbReference type="NCBI Taxonomy" id="996115"/>
    <lineage>
        <taxon>Bacteria</taxon>
        <taxon>Pseudomonadati</taxon>
        <taxon>Pseudomonadota</taxon>
        <taxon>Alphaproteobacteria</taxon>
        <taxon>Rhodobacterales</taxon>
        <taxon>Roseobacteraceae</taxon>
        <taxon>Ruegeria</taxon>
    </lineage>
</organism>
<name>A0A1M4T818_9RHOB</name>
<dbReference type="InterPro" id="IPR050482">
    <property type="entry name" value="Sensor_HK_TwoCompSys"/>
</dbReference>
<dbReference type="EC" id="2.7.13.3" evidence="2"/>
<evidence type="ECO:0000256" key="5">
    <source>
        <dbReference type="ARBA" id="ARBA00023012"/>
    </source>
</evidence>
<dbReference type="EMBL" id="FQVK01000002">
    <property type="protein sequence ID" value="SHE40407.1"/>
    <property type="molecule type" value="Genomic_DNA"/>
</dbReference>
<feature type="domain" description="Histidine kinase" evidence="6">
    <location>
        <begin position="101"/>
        <end position="191"/>
    </location>
</feature>
<keyword evidence="5" id="KW-0902">Two-component regulatory system</keyword>
<dbReference type="GO" id="GO:0004673">
    <property type="term" value="F:protein histidine kinase activity"/>
    <property type="evidence" value="ECO:0007669"/>
    <property type="project" value="UniProtKB-EC"/>
</dbReference>
<sequence>MTARPNIWRWRRCGWIRPFPQDGSGDKVAHEVHQSIQRALSEIRALSRGLAAPDIEALDLEDAIVLAASDRSVPGTHAPELSISGDVTPALSYAEKLCVFRFVQEALSNAARHAKGAKCTVTCASSPDELSVTVADDGPGFDPSDAIKLGTEGGQGLLGLRDRVESTGGRFEIKTAPGAGTTIKMTLFHRQARPR</sequence>